<keyword evidence="5 7" id="KW-1133">Transmembrane helix</keyword>
<feature type="transmembrane region" description="Helical" evidence="7">
    <location>
        <begin position="136"/>
        <end position="155"/>
    </location>
</feature>
<dbReference type="PANTHER" id="PTHR11662">
    <property type="entry name" value="SOLUTE CARRIER FAMILY 17"/>
    <property type="match status" value="1"/>
</dbReference>
<dbReference type="SUPFAM" id="SSF103473">
    <property type="entry name" value="MFS general substrate transporter"/>
    <property type="match status" value="1"/>
</dbReference>
<dbReference type="GO" id="GO:0016020">
    <property type="term" value="C:membrane"/>
    <property type="evidence" value="ECO:0007669"/>
    <property type="project" value="UniProtKB-SubCell"/>
</dbReference>
<dbReference type="GO" id="GO:0006820">
    <property type="term" value="P:monoatomic anion transport"/>
    <property type="evidence" value="ECO:0007669"/>
    <property type="project" value="TreeGrafter"/>
</dbReference>
<evidence type="ECO:0008006" key="10">
    <source>
        <dbReference type="Google" id="ProtNLM"/>
    </source>
</evidence>
<dbReference type="GO" id="GO:0015293">
    <property type="term" value="F:symporter activity"/>
    <property type="evidence" value="ECO:0007669"/>
    <property type="project" value="UniProtKB-KW"/>
</dbReference>
<organism evidence="8 9">
    <name type="scientific">Microctonus hyperodae</name>
    <name type="common">Parasitoid wasp</name>
    <dbReference type="NCBI Taxonomy" id="165561"/>
    <lineage>
        <taxon>Eukaryota</taxon>
        <taxon>Metazoa</taxon>
        <taxon>Ecdysozoa</taxon>
        <taxon>Arthropoda</taxon>
        <taxon>Hexapoda</taxon>
        <taxon>Insecta</taxon>
        <taxon>Pterygota</taxon>
        <taxon>Neoptera</taxon>
        <taxon>Endopterygota</taxon>
        <taxon>Hymenoptera</taxon>
        <taxon>Apocrita</taxon>
        <taxon>Ichneumonoidea</taxon>
        <taxon>Braconidae</taxon>
        <taxon>Euphorinae</taxon>
        <taxon>Microctonus</taxon>
    </lineage>
</organism>
<name>A0AA39L235_MICHY</name>
<evidence type="ECO:0000256" key="6">
    <source>
        <dbReference type="ARBA" id="ARBA00023136"/>
    </source>
</evidence>
<evidence type="ECO:0000313" key="8">
    <source>
        <dbReference type="EMBL" id="KAK0182215.1"/>
    </source>
</evidence>
<protein>
    <recommendedName>
        <fullName evidence="10">Inorganic phosphate cotransporter</fullName>
    </recommendedName>
</protein>
<reference evidence="8" key="1">
    <citation type="journal article" date="2023" name="bioRxiv">
        <title>Scaffold-level genome assemblies of two parasitoid biocontrol wasps reveal the parthenogenesis mechanism and an associated novel virus.</title>
        <authorList>
            <person name="Inwood S."/>
            <person name="Skelly J."/>
            <person name="Guhlin J."/>
            <person name="Harrop T."/>
            <person name="Goldson S."/>
            <person name="Dearden P."/>
        </authorList>
    </citation>
    <scope>NUCLEOTIDE SEQUENCE</scope>
    <source>
        <strain evidence="8">Lincoln</strain>
        <tissue evidence="8">Whole body</tissue>
    </source>
</reference>
<dbReference type="FunFam" id="1.20.1250.20:FF:000003">
    <property type="entry name" value="Solute carrier family 17 member 3"/>
    <property type="match status" value="1"/>
</dbReference>
<proteinExistence type="predicted"/>
<dbReference type="Proteomes" id="UP001168972">
    <property type="component" value="Unassembled WGS sequence"/>
</dbReference>
<keyword evidence="9" id="KW-1185">Reference proteome</keyword>
<feature type="transmembrane region" description="Helical" evidence="7">
    <location>
        <begin position="67"/>
        <end position="89"/>
    </location>
</feature>
<evidence type="ECO:0000313" key="9">
    <source>
        <dbReference type="Proteomes" id="UP001168972"/>
    </source>
</evidence>
<dbReference type="PANTHER" id="PTHR11662:SF79">
    <property type="entry name" value="NA[+]-DEPENDENT INORGANIC PHOSPHATE COTRANSPORTER, ISOFORM A"/>
    <property type="match status" value="1"/>
</dbReference>
<feature type="transmembrane region" description="Helical" evidence="7">
    <location>
        <begin position="101"/>
        <end position="124"/>
    </location>
</feature>
<accession>A0AA39L235</accession>
<feature type="transmembrane region" description="Helical" evidence="7">
    <location>
        <begin position="6"/>
        <end position="30"/>
    </location>
</feature>
<comment type="subcellular location">
    <subcellularLocation>
        <location evidence="1">Membrane</location>
        <topology evidence="1">Multi-pass membrane protein</topology>
    </subcellularLocation>
</comment>
<evidence type="ECO:0000256" key="5">
    <source>
        <dbReference type="ARBA" id="ARBA00022989"/>
    </source>
</evidence>
<evidence type="ECO:0000256" key="3">
    <source>
        <dbReference type="ARBA" id="ARBA00022692"/>
    </source>
</evidence>
<keyword evidence="4" id="KW-0769">Symport</keyword>
<evidence type="ECO:0000256" key="4">
    <source>
        <dbReference type="ARBA" id="ARBA00022847"/>
    </source>
</evidence>
<keyword evidence="3 7" id="KW-0812">Transmembrane</keyword>
<dbReference type="InterPro" id="IPR036259">
    <property type="entry name" value="MFS_trans_sf"/>
</dbReference>
<evidence type="ECO:0000256" key="1">
    <source>
        <dbReference type="ARBA" id="ARBA00004141"/>
    </source>
</evidence>
<dbReference type="InterPro" id="IPR050382">
    <property type="entry name" value="MFS_Na/Anion_cotransporter"/>
</dbReference>
<dbReference type="AlphaFoldDB" id="A0AA39L235"/>
<comment type="caution">
    <text evidence="8">The sequence shown here is derived from an EMBL/GenBank/DDBJ whole genome shotgun (WGS) entry which is preliminary data.</text>
</comment>
<keyword evidence="2" id="KW-0813">Transport</keyword>
<evidence type="ECO:0000256" key="2">
    <source>
        <dbReference type="ARBA" id="ARBA00022448"/>
    </source>
</evidence>
<reference evidence="8" key="2">
    <citation type="submission" date="2023-03" db="EMBL/GenBank/DDBJ databases">
        <authorList>
            <person name="Inwood S.N."/>
            <person name="Skelly J.G."/>
            <person name="Guhlin J."/>
            <person name="Harrop T.W.R."/>
            <person name="Goldson S.G."/>
            <person name="Dearden P.K."/>
        </authorList>
    </citation>
    <scope>NUCLEOTIDE SEQUENCE</scope>
    <source>
        <strain evidence="8">Lincoln</strain>
        <tissue evidence="8">Whole body</tissue>
    </source>
</reference>
<keyword evidence="6 7" id="KW-0472">Membrane</keyword>
<dbReference type="EMBL" id="JAQQBR010000001">
    <property type="protein sequence ID" value="KAK0182215.1"/>
    <property type="molecule type" value="Genomic_DNA"/>
</dbReference>
<evidence type="ECO:0000256" key="7">
    <source>
        <dbReference type="SAM" id="Phobius"/>
    </source>
</evidence>
<gene>
    <name evidence="8" type="ORF">PV327_000376</name>
</gene>
<feature type="transmembrane region" description="Helical" evidence="7">
    <location>
        <begin position="42"/>
        <end position="61"/>
    </location>
</feature>
<sequence length="199" mass="21929">MVGTGILSAIPNFSSMIFGWLAAQFCDWLIRTEKMTITNTRKLATFFSVGMPAIMIFGLSFSGCYSILAIFFITSAFALFGATASGGIANLVDLSPNYASVLLGITGFVVNTFGFISPLFVGLMINNNQTIKQWQLVFIITSIIMGIGSFSYQIWGTAKQQPWNNHQSMTSNDNMEIIEIKLKSKRKKLSLDEGTVFLK</sequence>